<name>A0A8B9HGA0_ASTMX</name>
<evidence type="ECO:0000256" key="11">
    <source>
        <dbReference type="PROSITE-ProRule" id="PRU00479"/>
    </source>
</evidence>
<keyword evidence="4 13" id="KW-0732">Signal</keyword>
<keyword evidence="7 12" id="KW-0472">Membrane</keyword>
<dbReference type="CDD" id="cd00037">
    <property type="entry name" value="CLECT"/>
    <property type="match status" value="10"/>
</dbReference>
<dbReference type="PROSITE" id="PS50041">
    <property type="entry name" value="C_TYPE_LECTIN_2"/>
    <property type="match status" value="9"/>
</dbReference>
<evidence type="ECO:0000256" key="3">
    <source>
        <dbReference type="ARBA" id="ARBA00022692"/>
    </source>
</evidence>
<keyword evidence="3 12" id="KW-0812">Transmembrane</keyword>
<feature type="domain" description="C-type lectin" evidence="14">
    <location>
        <begin position="958"/>
        <end position="1080"/>
    </location>
</feature>
<evidence type="ECO:0000256" key="9">
    <source>
        <dbReference type="ARBA" id="ARBA00023170"/>
    </source>
</evidence>
<feature type="domain" description="C-type lectin" evidence="14">
    <location>
        <begin position="1263"/>
        <end position="1371"/>
    </location>
</feature>
<dbReference type="Proteomes" id="UP000694621">
    <property type="component" value="Unplaced"/>
</dbReference>
<dbReference type="InterPro" id="IPR000772">
    <property type="entry name" value="Ricin_B_lectin"/>
</dbReference>
<proteinExistence type="predicted"/>
<feature type="domain" description="C-type lectin" evidence="14">
    <location>
        <begin position="1105"/>
        <end position="1208"/>
    </location>
</feature>
<evidence type="ECO:0000256" key="7">
    <source>
        <dbReference type="ARBA" id="ARBA00023136"/>
    </source>
</evidence>
<feature type="signal peptide" evidence="13">
    <location>
        <begin position="1"/>
        <end position="22"/>
    </location>
</feature>
<feature type="disulfide bond" evidence="11">
    <location>
        <begin position="168"/>
        <end position="194"/>
    </location>
</feature>
<evidence type="ECO:0000313" key="16">
    <source>
        <dbReference type="Ensembl" id="ENSAMXP00005012726.1"/>
    </source>
</evidence>
<dbReference type="GO" id="GO:0006897">
    <property type="term" value="P:endocytosis"/>
    <property type="evidence" value="ECO:0007669"/>
    <property type="project" value="UniProtKB-KW"/>
</dbReference>
<organism evidence="16 17">
    <name type="scientific">Astyanax mexicanus</name>
    <name type="common">Blind cave fish</name>
    <name type="synonym">Astyanax fasciatus mexicanus</name>
    <dbReference type="NCBI Taxonomy" id="7994"/>
    <lineage>
        <taxon>Eukaryota</taxon>
        <taxon>Metazoa</taxon>
        <taxon>Chordata</taxon>
        <taxon>Craniata</taxon>
        <taxon>Vertebrata</taxon>
        <taxon>Euteleostomi</taxon>
        <taxon>Actinopterygii</taxon>
        <taxon>Neopterygii</taxon>
        <taxon>Teleostei</taxon>
        <taxon>Ostariophysi</taxon>
        <taxon>Characiformes</taxon>
        <taxon>Characoidei</taxon>
        <taxon>Acestrorhamphidae</taxon>
        <taxon>Acestrorhamphinae</taxon>
        <taxon>Astyanax</taxon>
    </lineage>
</organism>
<dbReference type="InterPro" id="IPR000562">
    <property type="entry name" value="FN_type2_dom"/>
</dbReference>
<dbReference type="SUPFAM" id="SSF56436">
    <property type="entry name" value="C-type lectin-like"/>
    <property type="match status" value="10"/>
</dbReference>
<dbReference type="InterPro" id="IPR016186">
    <property type="entry name" value="C-type_lectin-like/link_sf"/>
</dbReference>
<accession>A0A8B9HGA0</accession>
<feature type="domain" description="C-type lectin" evidence="14">
    <location>
        <begin position="1551"/>
        <end position="1657"/>
    </location>
</feature>
<evidence type="ECO:0000256" key="8">
    <source>
        <dbReference type="ARBA" id="ARBA00023157"/>
    </source>
</evidence>
<reference evidence="16" key="1">
    <citation type="submission" date="2025-08" db="UniProtKB">
        <authorList>
            <consortium name="Ensembl"/>
        </authorList>
    </citation>
    <scope>IDENTIFICATION</scope>
</reference>
<dbReference type="CDD" id="cd00062">
    <property type="entry name" value="FN2"/>
    <property type="match status" value="1"/>
</dbReference>
<evidence type="ECO:0000256" key="4">
    <source>
        <dbReference type="ARBA" id="ARBA00022729"/>
    </source>
</evidence>
<dbReference type="Pfam" id="PF00040">
    <property type="entry name" value="fn2"/>
    <property type="match status" value="1"/>
</dbReference>
<feature type="domain" description="C-type lectin" evidence="14">
    <location>
        <begin position="505"/>
        <end position="612"/>
    </location>
</feature>
<dbReference type="SUPFAM" id="SSF57440">
    <property type="entry name" value="Kringle-like"/>
    <property type="match status" value="1"/>
</dbReference>
<dbReference type="SMART" id="SM00034">
    <property type="entry name" value="CLECT"/>
    <property type="match status" value="10"/>
</dbReference>
<dbReference type="Gene3D" id="3.10.100.10">
    <property type="entry name" value="Mannose-Binding Protein A, subunit A"/>
    <property type="match status" value="10"/>
</dbReference>
<dbReference type="InterPro" id="IPR001304">
    <property type="entry name" value="C-type_lectin-like"/>
</dbReference>
<feature type="domain" description="C-type lectin" evidence="14">
    <location>
        <begin position="370"/>
        <end position="485"/>
    </location>
</feature>
<feature type="chain" id="PRO_5046764664" description="Lymphocyte antigen 75" evidence="13">
    <location>
        <begin position="23"/>
        <end position="1728"/>
    </location>
</feature>
<feature type="domain" description="C-type lectin" evidence="14">
    <location>
        <begin position="224"/>
        <end position="341"/>
    </location>
</feature>
<dbReference type="PANTHER" id="PTHR22803">
    <property type="entry name" value="MANNOSE, PHOSPHOLIPASE, LECTIN RECEPTOR RELATED"/>
    <property type="match status" value="1"/>
</dbReference>
<keyword evidence="10" id="KW-0325">Glycoprotein</keyword>
<dbReference type="PROSITE" id="PS51257">
    <property type="entry name" value="PROKAR_LIPOPROTEIN"/>
    <property type="match status" value="1"/>
</dbReference>
<evidence type="ECO:0000259" key="14">
    <source>
        <dbReference type="PROSITE" id="PS50041"/>
    </source>
</evidence>
<dbReference type="SUPFAM" id="SSF50370">
    <property type="entry name" value="Ricin B-like lectins"/>
    <property type="match status" value="1"/>
</dbReference>
<dbReference type="Pfam" id="PF00059">
    <property type="entry name" value="Lectin_C"/>
    <property type="match status" value="9"/>
</dbReference>
<dbReference type="OrthoDB" id="6153550at2759"/>
<dbReference type="Pfam" id="PF24562">
    <property type="entry name" value="CysR_MRC2_N"/>
    <property type="match status" value="1"/>
</dbReference>
<feature type="domain" description="C-type lectin" evidence="14">
    <location>
        <begin position="1408"/>
        <end position="1517"/>
    </location>
</feature>
<comment type="subcellular location">
    <subcellularLocation>
        <location evidence="1">Membrane</location>
        <topology evidence="1">Single-pass membrane protein</topology>
    </subcellularLocation>
</comment>
<dbReference type="Gene3D" id="2.80.10.50">
    <property type="match status" value="1"/>
</dbReference>
<keyword evidence="5" id="KW-0677">Repeat</keyword>
<dbReference type="GO" id="GO:0016020">
    <property type="term" value="C:membrane"/>
    <property type="evidence" value="ECO:0007669"/>
    <property type="project" value="UniProtKB-SubCell"/>
</dbReference>
<evidence type="ECO:0000259" key="15">
    <source>
        <dbReference type="PROSITE" id="PS51092"/>
    </source>
</evidence>
<dbReference type="InterPro" id="IPR036943">
    <property type="entry name" value="FN_type2_sf"/>
</dbReference>
<evidence type="ECO:0000256" key="12">
    <source>
        <dbReference type="SAM" id="Phobius"/>
    </source>
</evidence>
<dbReference type="SMART" id="SM00059">
    <property type="entry name" value="FN2"/>
    <property type="match status" value="1"/>
</dbReference>
<evidence type="ECO:0008006" key="18">
    <source>
        <dbReference type="Google" id="ProtNLM"/>
    </source>
</evidence>
<dbReference type="InterPro" id="IPR035992">
    <property type="entry name" value="Ricin_B-like_lectins"/>
</dbReference>
<dbReference type="Ensembl" id="ENSAMXT00005014092.1">
    <property type="protein sequence ID" value="ENSAMXP00005012726.1"/>
    <property type="gene ID" value="ENSAMXG00005004840.1"/>
</dbReference>
<dbReference type="InterPro" id="IPR018378">
    <property type="entry name" value="C-type_lectin_CS"/>
</dbReference>
<evidence type="ECO:0000256" key="1">
    <source>
        <dbReference type="ARBA" id="ARBA00004167"/>
    </source>
</evidence>
<dbReference type="InterPro" id="IPR016187">
    <property type="entry name" value="CTDL_fold"/>
</dbReference>
<evidence type="ECO:0000313" key="17">
    <source>
        <dbReference type="Proteomes" id="UP000694621"/>
    </source>
</evidence>
<dbReference type="InterPro" id="IPR013806">
    <property type="entry name" value="Kringle-like"/>
</dbReference>
<keyword evidence="2" id="KW-0254">Endocytosis</keyword>
<feature type="transmembrane region" description="Helical" evidence="12">
    <location>
        <begin position="1677"/>
        <end position="1698"/>
    </location>
</feature>
<dbReference type="PROSITE" id="PS00615">
    <property type="entry name" value="C_TYPE_LECTIN_1"/>
    <property type="match status" value="1"/>
</dbReference>
<feature type="domain" description="Fibronectin type-II" evidence="15">
    <location>
        <begin position="163"/>
        <end position="211"/>
    </location>
</feature>
<dbReference type="InterPro" id="IPR050111">
    <property type="entry name" value="C-type_lectin/snaclec_domain"/>
</dbReference>
<evidence type="ECO:0000256" key="5">
    <source>
        <dbReference type="ARBA" id="ARBA00022737"/>
    </source>
</evidence>
<evidence type="ECO:0000256" key="2">
    <source>
        <dbReference type="ARBA" id="ARBA00022583"/>
    </source>
</evidence>
<keyword evidence="8 11" id="KW-1015">Disulfide bond</keyword>
<evidence type="ECO:0000256" key="6">
    <source>
        <dbReference type="ARBA" id="ARBA00022989"/>
    </source>
</evidence>
<evidence type="ECO:0000256" key="10">
    <source>
        <dbReference type="ARBA" id="ARBA00023180"/>
    </source>
</evidence>
<dbReference type="SMART" id="SM00458">
    <property type="entry name" value="RICIN"/>
    <property type="match status" value="1"/>
</dbReference>
<gene>
    <name evidence="16" type="primary">ly75</name>
</gene>
<feature type="disulfide bond" evidence="11">
    <location>
        <begin position="182"/>
        <end position="209"/>
    </location>
</feature>
<dbReference type="Gene3D" id="2.10.10.10">
    <property type="entry name" value="Fibronectin, type II, collagen-binding"/>
    <property type="match status" value="1"/>
</dbReference>
<protein>
    <recommendedName>
        <fullName evidence="18">Lymphocyte antigen 75</fullName>
    </recommendedName>
</protein>
<keyword evidence="9" id="KW-0675">Receptor</keyword>
<evidence type="ECO:0000256" key="13">
    <source>
        <dbReference type="SAM" id="SignalP"/>
    </source>
</evidence>
<dbReference type="PROSITE" id="PS51092">
    <property type="entry name" value="FN2_2"/>
    <property type="match status" value="1"/>
</dbReference>
<keyword evidence="6 12" id="KW-1133">Transmembrane helix</keyword>
<feature type="domain" description="C-type lectin" evidence="14">
    <location>
        <begin position="655"/>
        <end position="795"/>
    </location>
</feature>
<sequence>MKWSPIFFHKFLPGQLFHGLFGTLTSLSCFTGDGTFTIQHEGSRKCLQVQHGALVLGNCSAEPSCLWKWGSARRLFHTGSSACLGMYVPNKTLSLTSCLAEPQLQWYCNEGSLFTIYQMKLSATANGTVVAKREAPDSWIRGGTSENICQQMYQMMHTSGGNSLGAPCKFPFLYNGTWHHRCLPADDVHPPDWCSTKDSYDQDQQWGTCLKYEEGCGALWNISRNGRCYQVISTALVTWHEARDSCRTQGGDLLSVSSSEDLQIFNAGSELPEKLWIGLNRLDWLQGWQWSDGSPLAYIPWNAGIYESPGKSLLSVDCGVLRPNRKFDRETCESRLPYICEKMENSTQTAEAADKMMYKSTVCDDGWTPQGGFCYKLYGNESSMYKTYADAQKVCLENGAQLASIHSLGDVELLNTDFSGINVWIGLKAVKNTDLFKWEDGTNVSFTYWGRTQPPLLSSTTDSCVKTDHVWFVSPCTSASPFVCKKNGTVNESAADEGCPQDGDWRRHGNACYKIDTREVSYKNSCKLIINNRFEQAFINSLLKEHIGSESLFFWTGLQDSKGTGEYQWFSPSEQKDRVTYTNWRWPEPANTGGCAVMSTASPLGQWFVKNCTVFKAGSICKRLVSPAPPVPAPEEPNINATCPQGWVSRDGMKYCYKVFHEERLSRKRSWEEAELFCEALGAHLPSFTELNEMTGLHNILRDSISDDRFFWVGFNRRNPNNDNSWEWSDGRPVSMTMFPQEFHEDDDYNRDCTAFKSLKVNFKLLFFFLLHDVPVRPFYPSAFHCDAKLEWVCQIPRGITPKNPEWYNPDGHHNTSVFIDGQEFWFVNQPQLSFEEAIMYCSSNSSRLATPNTINAARLLQEHLYKNSGPQLENWWVDLRQPGSLLPMRYSHRHYYNSAFLGRCTSISQNSIMPEYRKGCEVKQPFVCETLNVTSAETGTQDPEAPAKPCEEGTLAFRDKCFTVTKPGYMSFKQANERCHTLRGTLLSVRDQAEQDFITTLLPGLPRKLWIGLKLRQHDTQWVDKSDVKYLNFNPLLHGQLLLNLFSHKKDGLELCAYMFNNAHSDMLGTWDYTSCSHEQSVAICQHYADKPEAPVVSQDEFTVNNHTFKLVLRENLNWIDAWDLCKSNNMDLASVSDAYLQAVLTVNVSKVGHPLWIGLFSEDEHYRWTDHSHTVFSRWSDEVTAGRCVYLDTDGFWKATECGRQLGGAICHVPHGTDLITDSTLHHFNPDCPSDFLKTVQPSHDKGPCPHKGNGANWIPFKNNCYTFLLASVRWQEHDKNNDRNTCQAIAGMGDILTIRSEEENEFIRTQLQPYADLASFVWLGIYKANGSQLKWYDDTNVQYSNWKNGRPDVPPLFMAGLNMNGEWDLIDSYFSSFKQNAIVVCKIERDSKTEFQLSQSDVKAPPGYTFRLIPKKLNWYQALEECSSDGGHLVSIHSEEANKDMALITKRDGFPHWIGLSRQDFSGWPFEWSDGTSLQFQPQGFEVLGVGSEEQCVYVDPEGRWSAVNCHAKLEGAICYKTVNKSQMSAHSSDNCPKSDGKASWIQFEDHCYAIDMTLYNYSVYSMVDAQRICETLDPTSQLLTIKSEEENDFVSRHVAENPLITSRVWLALKSGTSWMDGSALGFSNWGHTQPQSGCAVLVAVNGSWNNASCMNSRSRVVCKAPASDAGTPVALAFFIIVLFCLVAVVIFVVYKRTRHRFFSTVRYQRNFDEADSASMISETE</sequence>